<reference evidence="7" key="1">
    <citation type="submission" date="2022-02" db="EMBL/GenBank/DDBJ databases">
        <title>Corynebacterium sp. from urogenital microbiome.</title>
        <authorList>
            <person name="Cappelli E.A."/>
            <person name="Ribeiro T.G."/>
            <person name="Peixe L."/>
        </authorList>
    </citation>
    <scope>NUCLEOTIDE SEQUENCE</scope>
    <source>
        <strain evidence="7">C8Ua_181</strain>
    </source>
</reference>
<gene>
    <name evidence="7" type="ORF">L8V01_03280</name>
    <name evidence="8" type="ORF">RAE13_05790</name>
</gene>
<dbReference type="Pfam" id="PF13515">
    <property type="entry name" value="FUSC_2"/>
    <property type="match status" value="1"/>
</dbReference>
<dbReference type="EMBL" id="JAKMUU010000001">
    <property type="protein sequence ID" value="MCZ9306508.1"/>
    <property type="molecule type" value="Genomic_DNA"/>
</dbReference>
<evidence type="ECO:0000313" key="8">
    <source>
        <dbReference type="EMBL" id="MDV2423923.1"/>
    </source>
</evidence>
<dbReference type="InterPro" id="IPR049453">
    <property type="entry name" value="Memb_transporter_dom"/>
</dbReference>
<evidence type="ECO:0000256" key="4">
    <source>
        <dbReference type="ARBA" id="ARBA00023136"/>
    </source>
</evidence>
<evidence type="ECO:0000313" key="10">
    <source>
        <dbReference type="Proteomes" id="UP001185631"/>
    </source>
</evidence>
<dbReference type="Proteomes" id="UP001185631">
    <property type="component" value="Unassembled WGS sequence"/>
</dbReference>
<reference evidence="8 10" key="2">
    <citation type="submission" date="2023-08" db="EMBL/GenBank/DDBJ databases">
        <title>Genomic characterization of the C. tuberculostearicum species complex, a ubiquitous member of the human skin microbiome.</title>
        <authorList>
            <person name="Ahmed N."/>
            <person name="Deming C."/>
            <person name="Conlan S."/>
            <person name="Segre J."/>
        </authorList>
    </citation>
    <scope>NUCLEOTIDE SEQUENCE [LARGE SCALE GENOMIC DNA]</scope>
    <source>
        <strain evidence="8 10">CTNIH19</strain>
    </source>
</reference>
<comment type="caution">
    <text evidence="7">The sequence shown here is derived from an EMBL/GenBank/DDBJ whole genome shotgun (WGS) entry which is preliminary data.</text>
</comment>
<organism evidence="7 9">
    <name type="scientific">Corynebacterium curieae</name>
    <dbReference type="NCBI Taxonomy" id="2913500"/>
    <lineage>
        <taxon>Bacteria</taxon>
        <taxon>Bacillati</taxon>
        <taxon>Actinomycetota</taxon>
        <taxon>Actinomycetes</taxon>
        <taxon>Mycobacteriales</taxon>
        <taxon>Corynebacteriaceae</taxon>
        <taxon>Corynebacterium</taxon>
    </lineage>
</organism>
<keyword evidence="3 5" id="KW-1133">Transmembrane helix</keyword>
<evidence type="ECO:0000256" key="2">
    <source>
        <dbReference type="ARBA" id="ARBA00022692"/>
    </source>
</evidence>
<feature type="transmembrane region" description="Helical" evidence="5">
    <location>
        <begin position="316"/>
        <end position="332"/>
    </location>
</feature>
<dbReference type="EMBL" id="JAVBID010000006">
    <property type="protein sequence ID" value="MDV2423923.1"/>
    <property type="molecule type" value="Genomic_DNA"/>
</dbReference>
<protein>
    <submittedName>
        <fullName evidence="7">FUSC family protein</fullName>
    </submittedName>
</protein>
<feature type="transmembrane region" description="Helical" evidence="5">
    <location>
        <begin position="163"/>
        <end position="183"/>
    </location>
</feature>
<evidence type="ECO:0000313" key="7">
    <source>
        <dbReference type="EMBL" id="MCZ9306508.1"/>
    </source>
</evidence>
<evidence type="ECO:0000256" key="3">
    <source>
        <dbReference type="ARBA" id="ARBA00022989"/>
    </source>
</evidence>
<feature type="transmembrane region" description="Helical" evidence="5">
    <location>
        <begin position="39"/>
        <end position="67"/>
    </location>
</feature>
<keyword evidence="2 5" id="KW-0812">Transmembrane</keyword>
<evidence type="ECO:0000256" key="1">
    <source>
        <dbReference type="ARBA" id="ARBA00004141"/>
    </source>
</evidence>
<dbReference type="Proteomes" id="UP001146430">
    <property type="component" value="Unassembled WGS sequence"/>
</dbReference>
<name>A0A9X3MBY4_9CORY</name>
<dbReference type="RefSeq" id="WP_269945713.1">
    <property type="nucleotide sequence ID" value="NZ_JAKMUU010000001.1"/>
</dbReference>
<feature type="transmembrane region" description="Helical" evidence="5">
    <location>
        <begin position="108"/>
        <end position="128"/>
    </location>
</feature>
<keyword evidence="10" id="KW-1185">Reference proteome</keyword>
<comment type="subcellular location">
    <subcellularLocation>
        <location evidence="1">Membrane</location>
        <topology evidence="1">Multi-pass membrane protein</topology>
    </subcellularLocation>
</comment>
<proteinExistence type="predicted"/>
<evidence type="ECO:0000313" key="9">
    <source>
        <dbReference type="Proteomes" id="UP001146430"/>
    </source>
</evidence>
<accession>A0A9X3MBY4</accession>
<feature type="domain" description="Integral membrane bound transporter" evidence="6">
    <location>
        <begin position="323"/>
        <end position="447"/>
    </location>
</feature>
<evidence type="ECO:0000256" key="5">
    <source>
        <dbReference type="SAM" id="Phobius"/>
    </source>
</evidence>
<feature type="transmembrane region" description="Helical" evidence="5">
    <location>
        <begin position="79"/>
        <end position="102"/>
    </location>
</feature>
<dbReference type="AlphaFoldDB" id="A0A9X3MBY4"/>
<feature type="transmembrane region" description="Helical" evidence="5">
    <location>
        <begin position="386"/>
        <end position="419"/>
    </location>
</feature>
<keyword evidence="4 5" id="KW-0472">Membrane</keyword>
<evidence type="ECO:0000259" key="6">
    <source>
        <dbReference type="Pfam" id="PF13515"/>
    </source>
</evidence>
<sequence length="563" mass="61034">MAAQLDYPIPQRPSTTQLLTAFNSASVRWPGALRAGLAILIPGAIALLTGHDYAILLISTGAFTVIFGEGHPYRTRPRVMLTAGTALITVAAVGVLVGQLIFVPGHGHWWLLLAGLYSTALAAMCGFAQNALRLPPPGTFFLVMVGGGSVMLARTDVTVGQLLFWALTGMVASLVLGMAPALIDLHGPERRAVASLEKAASAFQDGQDDSLARHHQAQTALFTAWQALSDAHIIRGGRVIDPQGAHLVERTLAAQHTIVAHNRALDLGADSDQLTDYVTDVDPNRTAIPHTRPTGRYRLYRAAVRDSHAMVTTQKVVLSAAITVLVGLSLGFDRPDWGVVSAFLMLQWGPDHVPGTVRGIHRMLGSVVGVLLFSILHYFGINGWTLLLALAACQFCAEIFVAKNYAICVIFSTPLALLMGNSATRPLWPTIQARCGEIVLSILIATAVLWLWQRHAPVRNQARLQVRAMESTATLLGLLFVNTPDSVLSARRDLQYELLSERRAIQSLAADSPEAVRQFWARHIALQHAGYFLLDFCTTHPDRTATREELDALVREIRAARAA</sequence>
<dbReference type="GO" id="GO:0016020">
    <property type="term" value="C:membrane"/>
    <property type="evidence" value="ECO:0007669"/>
    <property type="project" value="UniProtKB-SubCell"/>
</dbReference>
<feature type="transmembrane region" description="Helical" evidence="5">
    <location>
        <begin position="431"/>
        <end position="452"/>
    </location>
</feature>